<organism evidence="3 4">
    <name type="scientific">Tortispora caseinolytica NRRL Y-17796</name>
    <dbReference type="NCBI Taxonomy" id="767744"/>
    <lineage>
        <taxon>Eukaryota</taxon>
        <taxon>Fungi</taxon>
        <taxon>Dikarya</taxon>
        <taxon>Ascomycota</taxon>
        <taxon>Saccharomycotina</taxon>
        <taxon>Trigonopsidomycetes</taxon>
        <taxon>Trigonopsidales</taxon>
        <taxon>Trigonopsidaceae</taxon>
        <taxon>Tortispora</taxon>
    </lineage>
</organism>
<dbReference type="InterPro" id="IPR048536">
    <property type="entry name" value="Rrn6_K-rich"/>
</dbReference>
<sequence>MWPSYFRHAVESGIGRPGYVVPSDEGILTAHRYNLFYEVKKSLSLLPPSRNLLDVDTYTDFVLQSTDTNTMGARTMIDIELLSGQKESLRENKLALLQNKSLIDKHIPFGMLGAAVGPVRSDFLHGTFDPDTLDFSNCERIQYNAAISQICYSDNVLADSPFVAVRSDTTVDFYKTFAEPYSCSYLTTTQVSLDSITPSHFKNSQWLLLRDDTVALFDVQLDSQINWMKIRFPHDEARPDLQACPIRIAHSTNDSTVIIARGVSVYSQDTRSQSPAVAAYDLKSECVGIVRPAHEYHAFFITGRDIVWYDCRMSGRGILSTNHHMNTNSMLRYDSCTCGSETDIVTVSGMQEAGLLHRFGTSNDLPGISKIPSFLNLRSKHDIPLLSFSMVSPEKDQHGLSELAIVGLHVDMELMAHKVGVKSKRGMSRSERPVDQYPLDSGKFVPDGRSIDAMTAIDAPVSDETGVSFRDALSLFQTFYGSEVLLRNAAKVSVRAIVNKIKNYISKANEKQPTRYLRLLYILEECGKLISEPPDSITVAQQLVDAIVHDDQLDLIVHDMKIGGMSFKGSAVGAMYDYLEETYVESLSKDAVTEGGIDKKQRVCLKVAFVCSVSTIAVRTEQGQEEADVDLLAEALGLPADEDSNEVIQRVLLDWDVLPDDWEELSLAKDARRRLLRSRARQRPGSTTPSSSQQEAPRLKLQQPSAGLVMSQIERGKFGSRKKKRKTEGFR</sequence>
<dbReference type="AlphaFoldDB" id="A0A1E4TB35"/>
<feature type="domain" description="RRN6 K-rich C-terminal" evidence="2">
    <location>
        <begin position="678"/>
        <end position="730"/>
    </location>
</feature>
<gene>
    <name evidence="3" type="ORF">CANCADRAFT_131210</name>
</gene>
<feature type="region of interest" description="Disordered" evidence="1">
    <location>
        <begin position="677"/>
        <end position="731"/>
    </location>
</feature>
<dbReference type="Pfam" id="PF20639">
    <property type="entry name" value="Rrn6_K-rich"/>
    <property type="match status" value="1"/>
</dbReference>
<feature type="compositionally biased region" description="Basic residues" evidence="1">
    <location>
        <begin position="718"/>
        <end position="731"/>
    </location>
</feature>
<evidence type="ECO:0000313" key="4">
    <source>
        <dbReference type="Proteomes" id="UP000095023"/>
    </source>
</evidence>
<dbReference type="EMBL" id="KV453843">
    <property type="protein sequence ID" value="ODV88949.1"/>
    <property type="molecule type" value="Genomic_DNA"/>
</dbReference>
<dbReference type="Proteomes" id="UP000095023">
    <property type="component" value="Unassembled WGS sequence"/>
</dbReference>
<accession>A0A1E4TB35</accession>
<keyword evidence="4" id="KW-1185">Reference proteome</keyword>
<reference evidence="4" key="1">
    <citation type="submission" date="2016-02" db="EMBL/GenBank/DDBJ databases">
        <title>Comparative genomics of biotechnologically important yeasts.</title>
        <authorList>
            <consortium name="DOE Joint Genome Institute"/>
            <person name="Riley R."/>
            <person name="Haridas S."/>
            <person name="Wolfe K.H."/>
            <person name="Lopes M.R."/>
            <person name="Hittinger C.T."/>
            <person name="Goker M."/>
            <person name="Salamov A."/>
            <person name="Wisecaver J."/>
            <person name="Long T.M."/>
            <person name="Aerts A.L."/>
            <person name="Barry K."/>
            <person name="Choi C."/>
            <person name="Clum A."/>
            <person name="Coughlan A.Y."/>
            <person name="Deshpande S."/>
            <person name="Douglass A.P."/>
            <person name="Hanson S.J."/>
            <person name="Klenk H.-P."/>
            <person name="Labutti K."/>
            <person name="Lapidus A."/>
            <person name="Lindquist E."/>
            <person name="Lipzen A."/>
            <person name="Meier-Kolthoff J.P."/>
            <person name="Ohm R.A."/>
            <person name="Otillar R.P."/>
            <person name="Pangilinan J."/>
            <person name="Peng Y."/>
            <person name="Rokas A."/>
            <person name="Rosa C.A."/>
            <person name="Scheuner C."/>
            <person name="Sibirny A.A."/>
            <person name="Slot J.C."/>
            <person name="Stielow J.B."/>
            <person name="Sun H."/>
            <person name="Kurtzman C.P."/>
            <person name="Blackwell M."/>
            <person name="Jeffries T.W."/>
            <person name="Grigoriev I.V."/>
        </authorList>
    </citation>
    <scope>NUCLEOTIDE SEQUENCE [LARGE SCALE GENOMIC DNA]</scope>
    <source>
        <strain evidence="4">NRRL Y-17796</strain>
    </source>
</reference>
<name>A0A1E4TB35_9ASCO</name>
<feature type="compositionally biased region" description="Polar residues" evidence="1">
    <location>
        <begin position="684"/>
        <end position="695"/>
    </location>
</feature>
<evidence type="ECO:0000313" key="3">
    <source>
        <dbReference type="EMBL" id="ODV88949.1"/>
    </source>
</evidence>
<protein>
    <recommendedName>
        <fullName evidence="2">RRN6 K-rich C-terminal domain-containing protein</fullName>
    </recommendedName>
</protein>
<evidence type="ECO:0000256" key="1">
    <source>
        <dbReference type="SAM" id="MobiDB-lite"/>
    </source>
</evidence>
<proteinExistence type="predicted"/>
<evidence type="ECO:0000259" key="2">
    <source>
        <dbReference type="Pfam" id="PF20639"/>
    </source>
</evidence>